<dbReference type="Proteomes" id="UP001652394">
    <property type="component" value="Unassembled WGS sequence"/>
</dbReference>
<comment type="caution">
    <text evidence="2">The sequence shown here is derived from an EMBL/GenBank/DDBJ whole genome shotgun (WGS) entry which is preliminary data.</text>
</comment>
<dbReference type="CDD" id="cd00093">
    <property type="entry name" value="HTH_XRE"/>
    <property type="match status" value="1"/>
</dbReference>
<sequence>MYDRIKSIAKEKGVPIYKMEDELGISRGSICKWNTVKPSYDKVVGVSKILGVPIDEIVGERNDREGSN</sequence>
<evidence type="ECO:0000313" key="2">
    <source>
        <dbReference type="EMBL" id="MCU6748063.1"/>
    </source>
</evidence>
<dbReference type="RefSeq" id="WP_267304169.1">
    <property type="nucleotide sequence ID" value="NZ_JAOQJX010000015.1"/>
</dbReference>
<feature type="domain" description="HTH cro/C1-type" evidence="1">
    <location>
        <begin position="5"/>
        <end position="57"/>
    </location>
</feature>
<dbReference type="Gene3D" id="1.10.260.40">
    <property type="entry name" value="lambda repressor-like DNA-binding domains"/>
    <property type="match status" value="1"/>
</dbReference>
<dbReference type="EMBL" id="JAOQJX010000015">
    <property type="protein sequence ID" value="MCU6748063.1"/>
    <property type="molecule type" value="Genomic_DNA"/>
</dbReference>
<evidence type="ECO:0000259" key="1">
    <source>
        <dbReference type="PROSITE" id="PS50943"/>
    </source>
</evidence>
<accession>A0ABT2TCR6</accession>
<reference evidence="2 3" key="1">
    <citation type="journal article" date="2021" name="ISME Commun">
        <title>Automated analysis of genomic sequences facilitates high-throughput and comprehensive description of bacteria.</title>
        <authorList>
            <person name="Hitch T.C.A."/>
        </authorList>
    </citation>
    <scope>NUCLEOTIDE SEQUENCE [LARGE SCALE GENOMIC DNA]</scope>
    <source>
        <strain evidence="2 3">H2_18</strain>
    </source>
</reference>
<dbReference type="InterPro" id="IPR001387">
    <property type="entry name" value="Cro/C1-type_HTH"/>
</dbReference>
<name>A0ABT2TCR6_9FIRM</name>
<gene>
    <name evidence="2" type="ORF">OCV51_10435</name>
</gene>
<dbReference type="SMART" id="SM00530">
    <property type="entry name" value="HTH_XRE"/>
    <property type="match status" value="1"/>
</dbReference>
<proteinExistence type="predicted"/>
<dbReference type="PROSITE" id="PS50943">
    <property type="entry name" value="HTH_CROC1"/>
    <property type="match status" value="1"/>
</dbReference>
<keyword evidence="3" id="KW-1185">Reference proteome</keyword>
<dbReference type="SUPFAM" id="SSF47413">
    <property type="entry name" value="lambda repressor-like DNA-binding domains"/>
    <property type="match status" value="1"/>
</dbReference>
<evidence type="ECO:0000313" key="3">
    <source>
        <dbReference type="Proteomes" id="UP001652394"/>
    </source>
</evidence>
<dbReference type="InterPro" id="IPR010982">
    <property type="entry name" value="Lambda_DNA-bd_dom_sf"/>
</dbReference>
<protein>
    <submittedName>
        <fullName evidence="2">Helix-turn-helix domain-containing protein</fullName>
    </submittedName>
</protein>
<organism evidence="2 3">
    <name type="scientific">Faecalicatena acetigenes</name>
    <dbReference type="NCBI Taxonomy" id="2981790"/>
    <lineage>
        <taxon>Bacteria</taxon>
        <taxon>Bacillati</taxon>
        <taxon>Bacillota</taxon>
        <taxon>Clostridia</taxon>
        <taxon>Lachnospirales</taxon>
        <taxon>Lachnospiraceae</taxon>
        <taxon>Faecalicatena</taxon>
    </lineage>
</organism>